<dbReference type="SMART" id="SM00443">
    <property type="entry name" value="G_patch"/>
    <property type="match status" value="1"/>
</dbReference>
<gene>
    <name evidence="6" type="ORF">BGZ65_006745</name>
</gene>
<organism evidence="6 7">
    <name type="scientific">Modicella reniformis</name>
    <dbReference type="NCBI Taxonomy" id="1440133"/>
    <lineage>
        <taxon>Eukaryota</taxon>
        <taxon>Fungi</taxon>
        <taxon>Fungi incertae sedis</taxon>
        <taxon>Mucoromycota</taxon>
        <taxon>Mortierellomycotina</taxon>
        <taxon>Mortierellomycetes</taxon>
        <taxon>Mortierellales</taxon>
        <taxon>Mortierellaceae</taxon>
        <taxon>Modicella</taxon>
    </lineage>
</organism>
<evidence type="ECO:0000313" key="6">
    <source>
        <dbReference type="EMBL" id="KAG0006553.1"/>
    </source>
</evidence>
<comment type="caution">
    <text evidence="6">The sequence shown here is derived from an EMBL/GenBank/DDBJ whole genome shotgun (WGS) entry which is preliminary data.</text>
</comment>
<keyword evidence="7" id="KW-1185">Reference proteome</keyword>
<keyword evidence="3" id="KW-0539">Nucleus</keyword>
<protein>
    <recommendedName>
        <fullName evidence="5">G-patch domain-containing protein</fullName>
    </recommendedName>
</protein>
<dbReference type="GO" id="GO:0000398">
    <property type="term" value="P:mRNA splicing, via spliceosome"/>
    <property type="evidence" value="ECO:0007669"/>
    <property type="project" value="TreeGrafter"/>
</dbReference>
<dbReference type="Gene3D" id="3.30.70.330">
    <property type="match status" value="1"/>
</dbReference>
<dbReference type="GO" id="GO:0005634">
    <property type="term" value="C:nucleus"/>
    <property type="evidence" value="ECO:0007669"/>
    <property type="project" value="UniProtKB-SubCell"/>
</dbReference>
<dbReference type="PANTHER" id="PTHR13948">
    <property type="entry name" value="RNA-BINDING PROTEIN"/>
    <property type="match status" value="1"/>
</dbReference>
<name>A0A9P6MKD7_9FUNG</name>
<feature type="region of interest" description="Disordered" evidence="4">
    <location>
        <begin position="340"/>
        <end position="444"/>
    </location>
</feature>
<dbReference type="EMBL" id="JAAAHW010000097">
    <property type="protein sequence ID" value="KAG0006553.1"/>
    <property type="molecule type" value="Genomic_DNA"/>
</dbReference>
<comment type="subcellular location">
    <subcellularLocation>
        <location evidence="1">Nucleus</location>
    </subcellularLocation>
</comment>
<dbReference type="InterPro" id="IPR012677">
    <property type="entry name" value="Nucleotide-bd_a/b_plait_sf"/>
</dbReference>
<feature type="compositionally biased region" description="Basic and acidic residues" evidence="4">
    <location>
        <begin position="379"/>
        <end position="395"/>
    </location>
</feature>
<evidence type="ECO:0000313" key="7">
    <source>
        <dbReference type="Proteomes" id="UP000749646"/>
    </source>
</evidence>
<dbReference type="OrthoDB" id="4822at2759"/>
<dbReference type="InterPro" id="IPR035979">
    <property type="entry name" value="RBD_domain_sf"/>
</dbReference>
<evidence type="ECO:0000259" key="5">
    <source>
        <dbReference type="PROSITE" id="PS50174"/>
    </source>
</evidence>
<keyword evidence="2" id="KW-0694">RNA-binding</keyword>
<reference evidence="6" key="1">
    <citation type="journal article" date="2020" name="Fungal Divers.">
        <title>Resolving the Mortierellaceae phylogeny through synthesis of multi-gene phylogenetics and phylogenomics.</title>
        <authorList>
            <person name="Vandepol N."/>
            <person name="Liber J."/>
            <person name="Desiro A."/>
            <person name="Na H."/>
            <person name="Kennedy M."/>
            <person name="Barry K."/>
            <person name="Grigoriev I.V."/>
            <person name="Miller A.N."/>
            <person name="O'Donnell K."/>
            <person name="Stajich J.E."/>
            <person name="Bonito G."/>
        </authorList>
    </citation>
    <scope>NUCLEOTIDE SEQUENCE</scope>
    <source>
        <strain evidence="6">MES-2147</strain>
    </source>
</reference>
<accession>A0A9P6MKD7</accession>
<dbReference type="Proteomes" id="UP000749646">
    <property type="component" value="Unassembled WGS sequence"/>
</dbReference>
<dbReference type="SUPFAM" id="SSF54928">
    <property type="entry name" value="RNA-binding domain, RBD"/>
    <property type="match status" value="1"/>
</dbReference>
<feature type="compositionally biased region" description="Low complexity" evidence="4">
    <location>
        <begin position="356"/>
        <end position="372"/>
    </location>
</feature>
<evidence type="ECO:0000256" key="1">
    <source>
        <dbReference type="ARBA" id="ARBA00004123"/>
    </source>
</evidence>
<dbReference type="InterPro" id="IPR000467">
    <property type="entry name" value="G_patch_dom"/>
</dbReference>
<evidence type="ECO:0000256" key="4">
    <source>
        <dbReference type="SAM" id="MobiDB-lite"/>
    </source>
</evidence>
<dbReference type="Pfam" id="PF01585">
    <property type="entry name" value="G-patch"/>
    <property type="match status" value="1"/>
</dbReference>
<proteinExistence type="predicted"/>
<dbReference type="AlphaFoldDB" id="A0A9P6MKD7"/>
<dbReference type="PROSITE" id="PS50174">
    <property type="entry name" value="G_PATCH"/>
    <property type="match status" value="1"/>
</dbReference>
<feature type="region of interest" description="Disordered" evidence="4">
    <location>
        <begin position="254"/>
        <end position="278"/>
    </location>
</feature>
<sequence>MVNEPGLWDALSQLGPLVRIMLAKDRQSRISWGFCFAEYAHIKVDGSAAIALEKATSDDFMIQNKSVDIHYAHHGSFIPAYAPTQWTITLGGEGRLAIYWDEQAFLSVYVDPSVAATSKSTSDIAFEKAPLKSSPADDLDAFYTAMGDVLQSGSALDVGESVYCVPTAKGPSVQVSASTTVPTPTSAPMIQDLPLLPTTARVDKVQLAGIAAAQAAEQLAKVEEKKRKAGQASIGIGGGGKKVSIQLQKWSNKQVELQSGETPPPPQTHEPEPAKPIPHVTDQQAQDLLDLSNYEPDELLDFNLIVCLLCQRRLKTVQDLRKHQAHSDLHKKNLEDPQAVQAALKKARSASSTQHPSPTKNSSASSSTNNSAVNILPSKSDEEPKYRDRAAERRQIFGQPDYPLPPTPSGRDHGGSSRHSGHRGGHGDQEVVIPEQPTKDGIKEDNIGNRLLKSMGWKEGQGLGKDGEGIKAPIEASGYAKGVGIGAGLLRKADGTSVMRGLSGTYAETAKELARRRYEESGRNSS</sequence>
<evidence type="ECO:0000256" key="3">
    <source>
        <dbReference type="ARBA" id="ARBA00023242"/>
    </source>
</evidence>
<dbReference type="PANTHER" id="PTHR13948:SF3">
    <property type="entry name" value="FI21118P1"/>
    <property type="match status" value="1"/>
</dbReference>
<evidence type="ECO:0000256" key="2">
    <source>
        <dbReference type="ARBA" id="ARBA00022884"/>
    </source>
</evidence>
<feature type="domain" description="G-patch" evidence="5">
    <location>
        <begin position="444"/>
        <end position="490"/>
    </location>
</feature>
<dbReference type="GO" id="GO:0003723">
    <property type="term" value="F:RNA binding"/>
    <property type="evidence" value="ECO:0007669"/>
    <property type="project" value="UniProtKB-KW"/>
</dbReference>